<evidence type="ECO:0000313" key="13">
    <source>
        <dbReference type="Proteomes" id="UP000194474"/>
    </source>
</evidence>
<evidence type="ECO:0000256" key="3">
    <source>
        <dbReference type="ARBA" id="ARBA00023029"/>
    </source>
</evidence>
<dbReference type="InterPro" id="IPR006691">
    <property type="entry name" value="GyrA/parC_rep"/>
</dbReference>
<dbReference type="InterPro" id="IPR002205">
    <property type="entry name" value="Topo_IIA_dom_A"/>
</dbReference>
<comment type="subunit">
    <text evidence="7">Heterotetramer composed of ParC and ParE.</text>
</comment>
<dbReference type="RefSeq" id="WP_086469138.1">
    <property type="nucleotide sequence ID" value="NZ_FXWK01000001.1"/>
</dbReference>
<sequence length="767" mass="85196">MSDAETIQPPDDQRIVDLKQALEERYLSYALSTITQRALPDARDGLKPVHRRILHAMRLLRLDPNQGYKKSARIVGDVIGKFHPHGDQSIYDALVRLAQDFALRYPLVDGQGNFGNIDGDSPAAMRYTESRMTDVATRLLEGITENAIDFKPTYDGEDEEPVVLPSNFPNLLANGSTGIAVGMATSVPPHNLVELCNAALKLIHNPAATTEELIHADLTAPPSMDDLIRGPDFPTGGQLVESRSSIVHSYETGRGAFRHRAIWEKEDKGRGVYQIVVTKIPYGVQKSRLVEKIAELLLAKKLPLLKDVRDESADDIRLVLEPRAGTVDAVILMEQLFKLTELELRFSLNLNVLDKGMTPRVMSLADALRAWLDHRKVVLVRRSQHRLEQIASRLEVLEGYIIAYLNLDEVIRIIREEDDAKASLMATFSLTDNQAEAILNMRLRSLRKLEEIELRQEHKNLTEEKGKLEALLASDKRQWGEIARQVEALKKAYPLFEADGTTPHPLGARRTILGDAPSADAAEITEAFIEREPITVILSEKGWIRAPRGHAVEVNDEKGFKTGDRLKLSIKCETTNKLLMLTTGGKVYTLGADKLPGGRGQGEPVRIMVDIEEGQDIVDLFVYRPGKQRIIASSAGYGFIVPEDDLVANTRKGKQILNVGAPEEARLIVPSEGDRVAVIGQNRKLLVFPMAQLATMSRGKGVRLQRYKDGGISDIKTFYAADGLTWTDSSGRTYTKPAEELTDWNGDRASAGRQPPTGFPRNNKFVG</sequence>
<dbReference type="GO" id="GO:0003918">
    <property type="term" value="F:DNA topoisomerase type II (double strand cut, ATP-hydrolyzing) activity"/>
    <property type="evidence" value="ECO:0007669"/>
    <property type="project" value="UniProtKB-UniRule"/>
</dbReference>
<dbReference type="Gene3D" id="1.10.268.10">
    <property type="entry name" value="Topoisomerase, domain 3"/>
    <property type="match status" value="1"/>
</dbReference>
<keyword evidence="9" id="KW-0175">Coiled coil</keyword>
<dbReference type="GO" id="GO:0005737">
    <property type="term" value="C:cytoplasm"/>
    <property type="evidence" value="ECO:0007669"/>
    <property type="project" value="TreeGrafter"/>
</dbReference>
<feature type="site" description="Interaction with DNA" evidence="7">
    <location>
        <position position="47"/>
    </location>
</feature>
<evidence type="ECO:0000256" key="4">
    <source>
        <dbReference type="ARBA" id="ARBA00023125"/>
    </source>
</evidence>
<dbReference type="SMART" id="SM00434">
    <property type="entry name" value="TOP4c"/>
    <property type="match status" value="1"/>
</dbReference>
<dbReference type="GO" id="GO:0019897">
    <property type="term" value="C:extrinsic component of plasma membrane"/>
    <property type="evidence" value="ECO:0007669"/>
    <property type="project" value="UniProtKB-UniRule"/>
</dbReference>
<dbReference type="NCBIfam" id="NF004044">
    <property type="entry name" value="PRK05561.1"/>
    <property type="match status" value="1"/>
</dbReference>
<name>A0A1Y6ENB9_9HYPH</name>
<feature type="region of interest" description="Disordered" evidence="10">
    <location>
        <begin position="738"/>
        <end position="767"/>
    </location>
</feature>
<keyword evidence="5 7" id="KW-0472">Membrane</keyword>
<dbReference type="GO" id="GO:0003677">
    <property type="term" value="F:DNA binding"/>
    <property type="evidence" value="ECO:0007669"/>
    <property type="project" value="UniProtKB-UniRule"/>
</dbReference>
<dbReference type="EC" id="5.6.2.2" evidence="7"/>
<feature type="site" description="Transition state stabilizer" evidence="7">
    <location>
        <position position="126"/>
    </location>
</feature>
<dbReference type="GO" id="GO:0009330">
    <property type="term" value="C:DNA topoisomerase type II (double strand cut, ATP-hydrolyzing) complex"/>
    <property type="evidence" value="ECO:0007669"/>
    <property type="project" value="TreeGrafter"/>
</dbReference>
<dbReference type="HAMAP" id="MF_00936">
    <property type="entry name" value="ParC_type1"/>
    <property type="match status" value="1"/>
</dbReference>
<comment type="function">
    <text evidence="7">Topoisomerase IV is essential for chromosome segregation. It relaxes supercoiled DNA. Performs the decatenation events required during the replication of a circular DNA molecule.</text>
</comment>
<evidence type="ECO:0000256" key="8">
    <source>
        <dbReference type="PROSITE-ProRule" id="PRU01384"/>
    </source>
</evidence>
<evidence type="ECO:0000256" key="9">
    <source>
        <dbReference type="SAM" id="Coils"/>
    </source>
</evidence>
<accession>A0A1Y6ENB9</accession>
<evidence type="ECO:0000256" key="7">
    <source>
        <dbReference type="HAMAP-Rule" id="MF_00936"/>
    </source>
</evidence>
<evidence type="ECO:0000256" key="5">
    <source>
        <dbReference type="ARBA" id="ARBA00023136"/>
    </source>
</evidence>
<dbReference type="PANTHER" id="PTHR43493:SF1">
    <property type="entry name" value="DNA TOPOISOMERASE 4 SUBUNIT A"/>
    <property type="match status" value="1"/>
</dbReference>
<dbReference type="EMBL" id="FXWK01000001">
    <property type="protein sequence ID" value="SMQ62711.1"/>
    <property type="molecule type" value="Genomic_DNA"/>
</dbReference>
<keyword evidence="6 7" id="KW-0413">Isomerase</keyword>
<comment type="catalytic activity">
    <reaction evidence="1 7 8">
        <text>ATP-dependent breakage, passage and rejoining of double-stranded DNA.</text>
        <dbReference type="EC" id="5.6.2.2"/>
    </reaction>
</comment>
<dbReference type="PANTHER" id="PTHR43493">
    <property type="entry name" value="DNA GYRASE/TOPOISOMERASE SUBUNIT A"/>
    <property type="match status" value="1"/>
</dbReference>
<dbReference type="InterPro" id="IPR013757">
    <property type="entry name" value="Topo_IIA_A_a_sf"/>
</dbReference>
<dbReference type="InterPro" id="IPR035516">
    <property type="entry name" value="Gyrase/topoIV_suA_C"/>
</dbReference>
<proteinExistence type="inferred from homology"/>
<feature type="coiled-coil region" evidence="9">
    <location>
        <begin position="451"/>
        <end position="478"/>
    </location>
</feature>
<keyword evidence="4 7" id="KW-0238">DNA-binding</keyword>
<evidence type="ECO:0000259" key="11">
    <source>
        <dbReference type="PROSITE" id="PS52040"/>
    </source>
</evidence>
<dbReference type="InterPro" id="IPR050220">
    <property type="entry name" value="Type_II_DNA_Topoisomerases"/>
</dbReference>
<dbReference type="Gene3D" id="2.120.10.90">
    <property type="entry name" value="DNA gyrase/topoisomerase IV, subunit A, C-terminal"/>
    <property type="match status" value="1"/>
</dbReference>
<feature type="active site" description="O-(5'-phospho-DNA)-tyrosine intermediate" evidence="7 8">
    <location>
        <position position="127"/>
    </location>
</feature>
<comment type="similarity">
    <text evidence="7">Belongs to the type II topoisomerase GyrA/ParC subunit family. ParC type 1 subfamily.</text>
</comment>
<organism evidence="12 13">
    <name type="scientific">Devosia lucknowensis</name>
    <dbReference type="NCBI Taxonomy" id="1096929"/>
    <lineage>
        <taxon>Bacteria</taxon>
        <taxon>Pseudomonadati</taxon>
        <taxon>Pseudomonadota</taxon>
        <taxon>Alphaproteobacteria</taxon>
        <taxon>Hyphomicrobiales</taxon>
        <taxon>Devosiaceae</taxon>
        <taxon>Devosia</taxon>
    </lineage>
</organism>
<evidence type="ECO:0000256" key="1">
    <source>
        <dbReference type="ARBA" id="ARBA00000185"/>
    </source>
</evidence>
<dbReference type="AlphaFoldDB" id="A0A1Y6ENB9"/>
<dbReference type="SUPFAM" id="SSF101904">
    <property type="entry name" value="GyrA/ParC C-terminal domain-like"/>
    <property type="match status" value="1"/>
</dbReference>
<keyword evidence="2 7" id="KW-1003">Cell membrane</keyword>
<dbReference type="Pfam" id="PF00521">
    <property type="entry name" value="DNA_topoisoIV"/>
    <property type="match status" value="1"/>
</dbReference>
<feature type="site" description="Interaction with DNA" evidence="7">
    <location>
        <position position="85"/>
    </location>
</feature>
<evidence type="ECO:0000256" key="2">
    <source>
        <dbReference type="ARBA" id="ARBA00022475"/>
    </source>
</evidence>
<evidence type="ECO:0000256" key="6">
    <source>
        <dbReference type="ARBA" id="ARBA00023235"/>
    </source>
</evidence>
<keyword evidence="13" id="KW-1185">Reference proteome</keyword>
<dbReference type="NCBIfam" id="TIGR01062">
    <property type="entry name" value="parC_Gneg"/>
    <property type="match status" value="1"/>
</dbReference>
<keyword evidence="3 7" id="KW-0799">Topoisomerase</keyword>
<evidence type="ECO:0000256" key="10">
    <source>
        <dbReference type="SAM" id="MobiDB-lite"/>
    </source>
</evidence>
<reference evidence="13" key="1">
    <citation type="submission" date="2017-04" db="EMBL/GenBank/DDBJ databases">
        <authorList>
            <person name="Varghese N."/>
            <person name="Submissions S."/>
        </authorList>
    </citation>
    <scope>NUCLEOTIDE SEQUENCE [LARGE SCALE GENOMIC DNA]</scope>
</reference>
<dbReference type="CDD" id="cd00187">
    <property type="entry name" value="TOP4c"/>
    <property type="match status" value="1"/>
</dbReference>
<dbReference type="InterPro" id="IPR005742">
    <property type="entry name" value="TopoIV_A_Gneg"/>
</dbReference>
<dbReference type="Pfam" id="PF03989">
    <property type="entry name" value="DNA_gyraseA_C"/>
    <property type="match status" value="3"/>
</dbReference>
<evidence type="ECO:0000313" key="12">
    <source>
        <dbReference type="EMBL" id="SMQ62711.1"/>
    </source>
</evidence>
<dbReference type="FunFam" id="1.10.268.10:FF:000001">
    <property type="entry name" value="DNA gyrase subunit A"/>
    <property type="match status" value="1"/>
</dbReference>
<dbReference type="Gene3D" id="3.90.199.10">
    <property type="entry name" value="Topoisomerase II, domain 5"/>
    <property type="match status" value="1"/>
</dbReference>
<dbReference type="InterPro" id="IPR013758">
    <property type="entry name" value="Topo_IIA_A/C_ab"/>
</dbReference>
<dbReference type="GO" id="GO:0005694">
    <property type="term" value="C:chromosome"/>
    <property type="evidence" value="ECO:0007669"/>
    <property type="project" value="InterPro"/>
</dbReference>
<dbReference type="PROSITE" id="PS52040">
    <property type="entry name" value="TOPO_IIA"/>
    <property type="match status" value="1"/>
</dbReference>
<dbReference type="SUPFAM" id="SSF56719">
    <property type="entry name" value="Type II DNA topoisomerase"/>
    <property type="match status" value="1"/>
</dbReference>
<comment type="subcellular location">
    <subcellularLocation>
        <location evidence="7">Cell membrane</location>
        <topology evidence="7">Peripheral membrane protein</topology>
    </subcellularLocation>
</comment>
<protein>
    <recommendedName>
        <fullName evidence="7">DNA topoisomerase 4 subunit A</fullName>
        <ecNumber evidence="7">5.6.2.2</ecNumber>
    </recommendedName>
    <alternativeName>
        <fullName evidence="7">Topoisomerase IV subunit A</fullName>
    </alternativeName>
</protein>
<feature type="domain" description="Topo IIA-type catalytic" evidence="11">
    <location>
        <begin position="39"/>
        <end position="521"/>
    </location>
</feature>
<dbReference type="Gene3D" id="3.30.1360.40">
    <property type="match status" value="1"/>
</dbReference>
<feature type="site" description="Interaction with DNA" evidence="7">
    <location>
        <position position="83"/>
    </location>
</feature>
<gene>
    <name evidence="7" type="primary">parC</name>
    <name evidence="12" type="ORF">SAMN06295905_0707</name>
</gene>
<dbReference type="GO" id="GO:0007059">
    <property type="term" value="P:chromosome segregation"/>
    <property type="evidence" value="ECO:0007669"/>
    <property type="project" value="UniProtKB-UniRule"/>
</dbReference>
<dbReference type="InterPro" id="IPR013760">
    <property type="entry name" value="Topo_IIA-like_dom_sf"/>
</dbReference>
<dbReference type="GO" id="GO:0006265">
    <property type="term" value="P:DNA topological change"/>
    <property type="evidence" value="ECO:0007669"/>
    <property type="project" value="UniProtKB-UniRule"/>
</dbReference>
<dbReference type="Proteomes" id="UP000194474">
    <property type="component" value="Unassembled WGS sequence"/>
</dbReference>
<dbReference type="GO" id="GO:0005524">
    <property type="term" value="F:ATP binding"/>
    <property type="evidence" value="ECO:0007669"/>
    <property type="project" value="InterPro"/>
</dbReference>
<dbReference type="OrthoDB" id="9806486at2"/>